<dbReference type="GeneID" id="106458449"/>
<dbReference type="PRINTS" id="PR00081">
    <property type="entry name" value="GDHRDH"/>
</dbReference>
<dbReference type="Proteomes" id="UP000694941">
    <property type="component" value="Unplaced"/>
</dbReference>
<gene>
    <name evidence="7" type="primary">LOC106458449</name>
</gene>
<proteinExistence type="inferred from homology"/>
<dbReference type="PIRSF" id="PIRSF000126">
    <property type="entry name" value="11-beta-HSD1"/>
    <property type="match status" value="1"/>
</dbReference>
<keyword evidence="5" id="KW-0472">Membrane</keyword>
<keyword evidence="6" id="KW-1185">Reference proteome</keyword>
<dbReference type="InterPro" id="IPR002347">
    <property type="entry name" value="SDR_fam"/>
</dbReference>
<evidence type="ECO:0000256" key="2">
    <source>
        <dbReference type="ARBA" id="ARBA00022857"/>
    </source>
</evidence>
<dbReference type="PANTHER" id="PTHR44889:SF1">
    <property type="entry name" value="INACTIVE HYDROXYSTEROID DEHYDROGENASE-LIKE PROTEIN 1"/>
    <property type="match status" value="1"/>
</dbReference>
<evidence type="ECO:0000313" key="7">
    <source>
        <dbReference type="RefSeq" id="XP_013773418.1"/>
    </source>
</evidence>
<dbReference type="InterPro" id="IPR036291">
    <property type="entry name" value="NAD(P)-bd_dom_sf"/>
</dbReference>
<dbReference type="PANTHER" id="PTHR44889">
    <property type="entry name" value="INACTIVE HYDROXYSTEROID DEHYDROGENASE-LIKE PROTEIN 1"/>
    <property type="match status" value="1"/>
</dbReference>
<evidence type="ECO:0000313" key="6">
    <source>
        <dbReference type="Proteomes" id="UP000694941"/>
    </source>
</evidence>
<evidence type="ECO:0000256" key="5">
    <source>
        <dbReference type="SAM" id="Phobius"/>
    </source>
</evidence>
<sequence>MASVENAIYLLRQIGRYMKRYEELLAVVGALYASKITFIVAWKVLQGFRVYILSRLRQQDFKGYGKWAVITGGTDGIGKAYCREFANHGLNIVIISRSLDKLKATAEELEKDFGISTSIIQADFTEGTRSLYTNIKEQLADKEIGILGNFVTCNFHPLSKTFASIKLWQCINVNMTTVTMMTYIVLPQMAQRRKGLIINMSSISSFYPLPLMAAYSASKAYVDWFSRALNYEYKSKGITIQTLLPSYISTKLTRFSHFLQKPGYIVPDAHSFVNSALCTVGTTNRTTGYWTHGLQWWWYEHMPESLWNLSSWVLLKMLDSGELRLDLQKKKHS</sequence>
<dbReference type="RefSeq" id="XP_013773418.1">
    <property type="nucleotide sequence ID" value="XM_013917964.2"/>
</dbReference>
<accession>A0ABM1B2F0</accession>
<organism evidence="6 7">
    <name type="scientific">Limulus polyphemus</name>
    <name type="common">Atlantic horseshoe crab</name>
    <dbReference type="NCBI Taxonomy" id="6850"/>
    <lineage>
        <taxon>Eukaryota</taxon>
        <taxon>Metazoa</taxon>
        <taxon>Ecdysozoa</taxon>
        <taxon>Arthropoda</taxon>
        <taxon>Chelicerata</taxon>
        <taxon>Merostomata</taxon>
        <taxon>Xiphosura</taxon>
        <taxon>Limulidae</taxon>
        <taxon>Limulus</taxon>
    </lineage>
</organism>
<keyword evidence="5" id="KW-0812">Transmembrane</keyword>
<keyword evidence="3" id="KW-0496">Mitochondrion</keyword>
<evidence type="ECO:0000256" key="4">
    <source>
        <dbReference type="ARBA" id="ARBA00038261"/>
    </source>
</evidence>
<protein>
    <submittedName>
        <fullName evidence="7">Inactive hydroxysteroid dehydrogenase-like protein 1</fullName>
    </submittedName>
</protein>
<dbReference type="InterPro" id="IPR052149">
    <property type="entry name" value="17-beta-HSD3-like"/>
</dbReference>
<comment type="similarity">
    <text evidence="4">Belongs to the short-chain dehydrogenases/reductases (SDR) family. 17-beta-HSD 3 subfamily.</text>
</comment>
<dbReference type="SUPFAM" id="SSF51735">
    <property type="entry name" value="NAD(P)-binding Rossmann-fold domains"/>
    <property type="match status" value="1"/>
</dbReference>
<dbReference type="Pfam" id="PF00106">
    <property type="entry name" value="adh_short"/>
    <property type="match status" value="1"/>
</dbReference>
<comment type="subcellular location">
    <subcellularLocation>
        <location evidence="1">Mitochondrion</location>
    </subcellularLocation>
</comment>
<evidence type="ECO:0000256" key="3">
    <source>
        <dbReference type="ARBA" id="ARBA00023128"/>
    </source>
</evidence>
<evidence type="ECO:0000256" key="1">
    <source>
        <dbReference type="ARBA" id="ARBA00004173"/>
    </source>
</evidence>
<dbReference type="CDD" id="cd05356">
    <property type="entry name" value="17beta-HSD1_like_SDR_c"/>
    <property type="match status" value="1"/>
</dbReference>
<keyword evidence="2" id="KW-0521">NADP</keyword>
<dbReference type="Gene3D" id="3.40.50.720">
    <property type="entry name" value="NAD(P)-binding Rossmann-like Domain"/>
    <property type="match status" value="1"/>
</dbReference>
<reference evidence="7" key="1">
    <citation type="submission" date="2025-08" db="UniProtKB">
        <authorList>
            <consortium name="RefSeq"/>
        </authorList>
    </citation>
    <scope>IDENTIFICATION</scope>
    <source>
        <tissue evidence="7">Muscle</tissue>
    </source>
</reference>
<feature type="transmembrane region" description="Helical" evidence="5">
    <location>
        <begin position="24"/>
        <end position="45"/>
    </location>
</feature>
<keyword evidence="5" id="KW-1133">Transmembrane helix</keyword>
<name>A0ABM1B2F0_LIMPO</name>